<evidence type="ECO:0008006" key="3">
    <source>
        <dbReference type="Google" id="ProtNLM"/>
    </source>
</evidence>
<evidence type="ECO:0000313" key="2">
    <source>
        <dbReference type="Proteomes" id="UP000187313"/>
    </source>
</evidence>
<protein>
    <recommendedName>
        <fullName evidence="3">DUF4007 domain-containing protein</fullName>
    </recommendedName>
</protein>
<organism evidence="1 2">
    <name type="scientific">Paenibacillus odorifer</name>
    <dbReference type="NCBI Taxonomy" id="189426"/>
    <lineage>
        <taxon>Bacteria</taxon>
        <taxon>Bacillati</taxon>
        <taxon>Bacillota</taxon>
        <taxon>Bacilli</taxon>
        <taxon>Bacillales</taxon>
        <taxon>Paenibacillaceae</taxon>
        <taxon>Paenibacillus</taxon>
    </lineage>
</organism>
<reference evidence="1 2" key="1">
    <citation type="submission" date="2016-10" db="EMBL/GenBank/DDBJ databases">
        <title>Paenibacillus species isolates.</title>
        <authorList>
            <person name="Beno S.M."/>
        </authorList>
    </citation>
    <scope>NUCLEOTIDE SEQUENCE [LARGE SCALE GENOMIC DNA]</scope>
    <source>
        <strain evidence="1 2">FSL R5-0923</strain>
    </source>
</reference>
<dbReference type="RefSeq" id="WP_076298356.1">
    <property type="nucleotide sequence ID" value="NZ_MPTD01000002.1"/>
</dbReference>
<evidence type="ECO:0000313" key="1">
    <source>
        <dbReference type="EMBL" id="OMD55315.1"/>
    </source>
</evidence>
<accession>A0ABX3HX96</accession>
<dbReference type="Proteomes" id="UP000187313">
    <property type="component" value="Unassembled WGS sequence"/>
</dbReference>
<proteinExistence type="predicted"/>
<keyword evidence="2" id="KW-1185">Reference proteome</keyword>
<gene>
    <name evidence="1" type="ORF">BSK51_04485</name>
</gene>
<name>A0ABX3HX96_9BACL</name>
<sequence length="312" mass="35745">MSKMIPDLIISKKETKILINKLDLNSPVEITEEDYIKVFGDRTLKSLLLQAMEESNHFDMGKRKIKTNTGIKQIVGCVLENFIVGLMGIDLTTKKNLFEWCTGITYHTFKEGMYGYDNFISLLFAVKVVGRASKLTKIHQPDLFSTSDAHDIEFYIPDLNRHNKLTPLGGLQVKALQGNEKVRIVEPLLKKKYKCVLTLLKDEKHVHSYERCSDILYDLYKKGEIDTSDYLEFTRRIKKPNQVGIPQRLINDIYTLLLKLENDGLKILDKDGNVLSNKEFLVSGLITAMYTLDQGESLIITESEENNNFTIN</sequence>
<dbReference type="EMBL" id="MPTD01000002">
    <property type="protein sequence ID" value="OMD55315.1"/>
    <property type="molecule type" value="Genomic_DNA"/>
</dbReference>
<comment type="caution">
    <text evidence="1">The sequence shown here is derived from an EMBL/GenBank/DDBJ whole genome shotgun (WGS) entry which is preliminary data.</text>
</comment>